<dbReference type="InterPro" id="IPR036770">
    <property type="entry name" value="Ankyrin_rpt-contain_sf"/>
</dbReference>
<proteinExistence type="predicted"/>
<sequence length="440" mass="49575">MPFSALPPEIVCQIILHAVKVRGIKRAGRLRYVSKSWDAAVLGCRSSGRHMRIWSLGRAREALLLSSTPFRAENYGQPNAVQAAVHHPTSRRAHHCVSDLCWSCDMSIGLRDMPFSYDWFVHADSPTLPIDEHDKQFLQALLAAAAWTNEVALAHEILPFFRHCLHLIRPSGSSDLRKPVIGYPLSLAAYRGNNEIMSLLLGAVTTDGPEDLLPLSYALKTAIRGNQLSTVELILEPQQKWGRDYNLDRVPSVRGTADIDIFKRLVPLIRDYFIRVRRHRSKPDYWRVRTLPEMVCSAASNGNLAILKYLVEEEGAELPERWYKTHRDQGPVESAAKDGRIDALVYLLSKGIPLRPATPHLAARSRNPDVMRVAVEGGMQQNSDLEFGPALLTATERENEQVVRLLLSCEHVRIDDESKTRARLRAETLGLESMVEMLVY</sequence>
<reference evidence="2" key="1">
    <citation type="submission" date="2019-06" db="EMBL/GenBank/DDBJ databases">
        <title>Draft genome sequence of the griseofulvin-producing fungus Xylaria cubensis strain G536.</title>
        <authorList>
            <person name="Mead M.E."/>
            <person name="Raja H.A."/>
            <person name="Steenwyk J.L."/>
            <person name="Knowles S.L."/>
            <person name="Oberlies N.H."/>
            <person name="Rokas A."/>
        </authorList>
    </citation>
    <scope>NUCLEOTIDE SEQUENCE [LARGE SCALE GENOMIC DNA]</scope>
    <source>
        <strain evidence="2">G536</strain>
    </source>
</reference>
<dbReference type="STRING" id="2512241.A0A553HKX9"/>
<keyword evidence="2" id="KW-1185">Reference proteome</keyword>
<dbReference type="OrthoDB" id="4772757at2759"/>
<dbReference type="Gene3D" id="1.25.40.20">
    <property type="entry name" value="Ankyrin repeat-containing domain"/>
    <property type="match status" value="1"/>
</dbReference>
<comment type="caution">
    <text evidence="1">The sequence shown here is derived from an EMBL/GenBank/DDBJ whole genome shotgun (WGS) entry which is preliminary data.</text>
</comment>
<accession>A0A553HKX9</accession>
<dbReference type="EMBL" id="VFLP01000083">
    <property type="protein sequence ID" value="TRX88602.1"/>
    <property type="molecule type" value="Genomic_DNA"/>
</dbReference>
<dbReference type="SUPFAM" id="SSF48403">
    <property type="entry name" value="Ankyrin repeat"/>
    <property type="match status" value="1"/>
</dbReference>
<evidence type="ECO:0008006" key="3">
    <source>
        <dbReference type="Google" id="ProtNLM"/>
    </source>
</evidence>
<organism evidence="1 2">
    <name type="scientific">Xylaria flabelliformis</name>
    <dbReference type="NCBI Taxonomy" id="2512241"/>
    <lineage>
        <taxon>Eukaryota</taxon>
        <taxon>Fungi</taxon>
        <taxon>Dikarya</taxon>
        <taxon>Ascomycota</taxon>
        <taxon>Pezizomycotina</taxon>
        <taxon>Sordariomycetes</taxon>
        <taxon>Xylariomycetidae</taxon>
        <taxon>Xylariales</taxon>
        <taxon>Xylariaceae</taxon>
        <taxon>Xylaria</taxon>
    </lineage>
</organism>
<evidence type="ECO:0000313" key="2">
    <source>
        <dbReference type="Proteomes" id="UP000319160"/>
    </source>
</evidence>
<dbReference type="Proteomes" id="UP000319160">
    <property type="component" value="Unassembled WGS sequence"/>
</dbReference>
<evidence type="ECO:0000313" key="1">
    <source>
        <dbReference type="EMBL" id="TRX88602.1"/>
    </source>
</evidence>
<dbReference type="AlphaFoldDB" id="A0A553HKX9"/>
<protein>
    <recommendedName>
        <fullName evidence="3">F-box domain-containing protein</fullName>
    </recommendedName>
</protein>
<gene>
    <name evidence="1" type="ORF">FHL15_010461</name>
</gene>
<name>A0A553HKX9_9PEZI</name>